<dbReference type="Proteomes" id="UP000516957">
    <property type="component" value="Unassembled WGS sequence"/>
</dbReference>
<comment type="caution">
    <text evidence="8">The sequence shown here is derived from an EMBL/GenBank/DDBJ whole genome shotgun (WGS) entry which is preliminary data.</text>
</comment>
<dbReference type="PROSITE" id="PS50983">
    <property type="entry name" value="FE_B12_PBP"/>
    <property type="match status" value="1"/>
</dbReference>
<keyword evidence="9" id="KW-1185">Reference proteome</keyword>
<feature type="chain" id="PRO_5038929720" evidence="6">
    <location>
        <begin position="28"/>
        <end position="321"/>
    </location>
</feature>
<organism evidence="8 9">
    <name type="scientific">Nocardioides marinisabuli</name>
    <dbReference type="NCBI Taxonomy" id="419476"/>
    <lineage>
        <taxon>Bacteria</taxon>
        <taxon>Bacillati</taxon>
        <taxon>Actinomycetota</taxon>
        <taxon>Actinomycetes</taxon>
        <taxon>Propionibacteriales</taxon>
        <taxon>Nocardioidaceae</taxon>
        <taxon>Nocardioides</taxon>
    </lineage>
</organism>
<evidence type="ECO:0000259" key="7">
    <source>
        <dbReference type="PROSITE" id="PS50983"/>
    </source>
</evidence>
<dbReference type="RefSeq" id="WP_218876271.1">
    <property type="nucleotide sequence ID" value="NZ_CP059163.1"/>
</dbReference>
<keyword evidence="5" id="KW-0175">Coiled coil</keyword>
<dbReference type="InterPro" id="IPR033870">
    <property type="entry name" value="FatB"/>
</dbReference>
<dbReference type="GO" id="GO:1901678">
    <property type="term" value="P:iron coordination entity transport"/>
    <property type="evidence" value="ECO:0007669"/>
    <property type="project" value="UniProtKB-ARBA"/>
</dbReference>
<dbReference type="Pfam" id="PF01497">
    <property type="entry name" value="Peripla_BP_2"/>
    <property type="match status" value="1"/>
</dbReference>
<dbReference type="AlphaFoldDB" id="A0A7Y9F0Y4"/>
<gene>
    <name evidence="8" type="ORF">BKA08_001599</name>
</gene>
<evidence type="ECO:0000256" key="4">
    <source>
        <dbReference type="ARBA" id="ARBA00022729"/>
    </source>
</evidence>
<dbReference type="EMBL" id="JACCBE010000001">
    <property type="protein sequence ID" value="NYD57361.1"/>
    <property type="molecule type" value="Genomic_DNA"/>
</dbReference>
<keyword evidence="4 6" id="KW-0732">Signal</keyword>
<keyword evidence="3" id="KW-0813">Transport</keyword>
<evidence type="ECO:0000313" key="8">
    <source>
        <dbReference type="EMBL" id="NYD57361.1"/>
    </source>
</evidence>
<comment type="subcellular location">
    <subcellularLocation>
        <location evidence="1">Cell envelope</location>
    </subcellularLocation>
</comment>
<protein>
    <submittedName>
        <fullName evidence="8">Iron complex transport system substrate-binding protein</fullName>
    </submittedName>
</protein>
<evidence type="ECO:0000313" key="9">
    <source>
        <dbReference type="Proteomes" id="UP000516957"/>
    </source>
</evidence>
<dbReference type="PANTHER" id="PTHR30532">
    <property type="entry name" value="IRON III DICITRATE-BINDING PERIPLASMIC PROTEIN"/>
    <property type="match status" value="1"/>
</dbReference>
<dbReference type="Gene3D" id="3.40.50.1980">
    <property type="entry name" value="Nitrogenase molybdenum iron protein domain"/>
    <property type="match status" value="2"/>
</dbReference>
<feature type="signal peptide" evidence="6">
    <location>
        <begin position="1"/>
        <end position="27"/>
    </location>
</feature>
<evidence type="ECO:0000256" key="1">
    <source>
        <dbReference type="ARBA" id="ARBA00004196"/>
    </source>
</evidence>
<comment type="similarity">
    <text evidence="2">Belongs to the bacterial solute-binding protein 8 family.</text>
</comment>
<dbReference type="InterPro" id="IPR051313">
    <property type="entry name" value="Bact_iron-sidero_bind"/>
</dbReference>
<dbReference type="InterPro" id="IPR002491">
    <property type="entry name" value="ABC_transptr_periplasmic_BD"/>
</dbReference>
<proteinExistence type="inferred from homology"/>
<dbReference type="GO" id="GO:0030288">
    <property type="term" value="C:outer membrane-bounded periplasmic space"/>
    <property type="evidence" value="ECO:0007669"/>
    <property type="project" value="TreeGrafter"/>
</dbReference>
<dbReference type="CDD" id="cd01140">
    <property type="entry name" value="FatB"/>
    <property type="match status" value="1"/>
</dbReference>
<sequence>MESPMHLRRPRPTSVALATLALPAALALTACGGSEETATDAGGGATVTIETARGPVEVPQDPERVLTFDIGVLDTIDTLGGEVAGVPEFALPDYLSAYDDAPIIGSLFEPDFEAVAEIDPDLIIVTGRSLEAMPDLEELAPTIDLSVDESDYLGSVERNVRSLAAVLGEEDAAEQALADLEAEVEETRAAGAEAGTGLIVMTSAGEVSAYGAGSRFGLVHDALGVEPAVDIDSATHGEPVSFEFVAEADPDWLFVVDRDVAIGETSGESAEQVLDNALVARTTAWSQDQVVQLDPLAWYIVSGGLTATRTMVSDVADGIAS</sequence>
<dbReference type="SUPFAM" id="SSF53807">
    <property type="entry name" value="Helical backbone' metal receptor"/>
    <property type="match status" value="1"/>
</dbReference>
<dbReference type="PANTHER" id="PTHR30532:SF28">
    <property type="entry name" value="PETROBACTIN-BINDING PROTEIN YCLQ"/>
    <property type="match status" value="1"/>
</dbReference>
<feature type="coiled-coil region" evidence="5">
    <location>
        <begin position="163"/>
        <end position="190"/>
    </location>
</feature>
<evidence type="ECO:0000256" key="2">
    <source>
        <dbReference type="ARBA" id="ARBA00008814"/>
    </source>
</evidence>
<evidence type="ECO:0000256" key="6">
    <source>
        <dbReference type="SAM" id="SignalP"/>
    </source>
</evidence>
<accession>A0A7Y9F0Y4</accession>
<reference evidence="8 9" key="1">
    <citation type="submission" date="2020-07" db="EMBL/GenBank/DDBJ databases">
        <title>Sequencing the genomes of 1000 actinobacteria strains.</title>
        <authorList>
            <person name="Klenk H.-P."/>
        </authorList>
    </citation>
    <scope>NUCLEOTIDE SEQUENCE [LARGE SCALE GENOMIC DNA]</scope>
    <source>
        <strain evidence="8 9">DSM 18965</strain>
    </source>
</reference>
<evidence type="ECO:0000256" key="3">
    <source>
        <dbReference type="ARBA" id="ARBA00022448"/>
    </source>
</evidence>
<name>A0A7Y9F0Y4_9ACTN</name>
<evidence type="ECO:0000256" key="5">
    <source>
        <dbReference type="SAM" id="Coils"/>
    </source>
</evidence>
<feature type="domain" description="Fe/B12 periplasmic-binding" evidence="7">
    <location>
        <begin position="64"/>
        <end position="321"/>
    </location>
</feature>